<evidence type="ECO:0000313" key="2">
    <source>
        <dbReference type="EMBL" id="KAJ1172760.1"/>
    </source>
</evidence>
<keyword evidence="3" id="KW-1185">Reference proteome</keyword>
<feature type="compositionally biased region" description="Low complexity" evidence="1">
    <location>
        <begin position="52"/>
        <end position="70"/>
    </location>
</feature>
<gene>
    <name evidence="2" type="ORF">NDU88_004602</name>
</gene>
<reference evidence="2" key="1">
    <citation type="journal article" date="2022" name="bioRxiv">
        <title>Sequencing and chromosome-scale assembly of the giantPleurodeles waltlgenome.</title>
        <authorList>
            <person name="Brown T."/>
            <person name="Elewa A."/>
            <person name="Iarovenko S."/>
            <person name="Subramanian E."/>
            <person name="Araus A.J."/>
            <person name="Petzold A."/>
            <person name="Susuki M."/>
            <person name="Suzuki K.-i.T."/>
            <person name="Hayashi T."/>
            <person name="Toyoda A."/>
            <person name="Oliveira C."/>
            <person name="Osipova E."/>
            <person name="Leigh N.D."/>
            <person name="Simon A."/>
            <person name="Yun M.H."/>
        </authorList>
    </citation>
    <scope>NUCLEOTIDE SEQUENCE</scope>
    <source>
        <strain evidence="2">20211129_DDA</strain>
        <tissue evidence="2">Liver</tissue>
    </source>
</reference>
<feature type="compositionally biased region" description="Low complexity" evidence="1">
    <location>
        <begin position="33"/>
        <end position="42"/>
    </location>
</feature>
<accession>A0AAV7T8L6</accession>
<protein>
    <submittedName>
        <fullName evidence="2">Uncharacterized protein</fullName>
    </submittedName>
</protein>
<organism evidence="2 3">
    <name type="scientific">Pleurodeles waltl</name>
    <name type="common">Iberian ribbed newt</name>
    <dbReference type="NCBI Taxonomy" id="8319"/>
    <lineage>
        <taxon>Eukaryota</taxon>
        <taxon>Metazoa</taxon>
        <taxon>Chordata</taxon>
        <taxon>Craniata</taxon>
        <taxon>Vertebrata</taxon>
        <taxon>Euteleostomi</taxon>
        <taxon>Amphibia</taxon>
        <taxon>Batrachia</taxon>
        <taxon>Caudata</taxon>
        <taxon>Salamandroidea</taxon>
        <taxon>Salamandridae</taxon>
        <taxon>Pleurodelinae</taxon>
        <taxon>Pleurodeles</taxon>
    </lineage>
</organism>
<evidence type="ECO:0000313" key="3">
    <source>
        <dbReference type="Proteomes" id="UP001066276"/>
    </source>
</evidence>
<sequence>MLRVRRRGLSLQVLRPLATTGRGVCTRRGDCRGPGAAPAAPRSYAPSQEAEPAAATRLLPASSAALPPRAGAERPRPSVPSTRRSPLGPGSLLCPAPKEPATTPALPSQDESLCEVRGERGFTSVPDRSL</sequence>
<comment type="caution">
    <text evidence="2">The sequence shown here is derived from an EMBL/GenBank/DDBJ whole genome shotgun (WGS) entry which is preliminary data.</text>
</comment>
<dbReference type="AlphaFoldDB" id="A0AAV7T8L6"/>
<dbReference type="Proteomes" id="UP001066276">
    <property type="component" value="Chromosome 4_1"/>
</dbReference>
<evidence type="ECO:0000256" key="1">
    <source>
        <dbReference type="SAM" id="MobiDB-lite"/>
    </source>
</evidence>
<proteinExistence type="predicted"/>
<feature type="region of interest" description="Disordered" evidence="1">
    <location>
        <begin position="23"/>
        <end position="130"/>
    </location>
</feature>
<name>A0AAV7T8L6_PLEWA</name>
<dbReference type="EMBL" id="JANPWB010000007">
    <property type="protein sequence ID" value="KAJ1172760.1"/>
    <property type="molecule type" value="Genomic_DNA"/>
</dbReference>